<dbReference type="EMBL" id="SHLI01000001">
    <property type="protein sequence ID" value="RZU98245.1"/>
    <property type="molecule type" value="Genomic_DNA"/>
</dbReference>
<keyword evidence="1" id="KW-1277">Toxin-antitoxin system</keyword>
<keyword evidence="4" id="KW-1185">Reference proteome</keyword>
<organism evidence="3 4">
    <name type="scientific">Spiribacter vilamensis</name>
    <dbReference type="NCBI Taxonomy" id="531306"/>
    <lineage>
        <taxon>Bacteria</taxon>
        <taxon>Pseudomonadati</taxon>
        <taxon>Pseudomonadota</taxon>
        <taxon>Gammaproteobacteria</taxon>
        <taxon>Chromatiales</taxon>
        <taxon>Ectothiorhodospiraceae</taxon>
        <taxon>Spiribacter</taxon>
    </lineage>
</organism>
<reference evidence="3 4" key="1">
    <citation type="submission" date="2019-02" db="EMBL/GenBank/DDBJ databases">
        <title>Genomic Encyclopedia of Type Strains, Phase IV (KMG-IV): sequencing the most valuable type-strain genomes for metagenomic binning, comparative biology and taxonomic classification.</title>
        <authorList>
            <person name="Goeker M."/>
        </authorList>
    </citation>
    <scope>NUCLEOTIDE SEQUENCE [LARGE SCALE GENOMIC DNA]</scope>
    <source>
        <strain evidence="3 4">DSM 21056</strain>
    </source>
</reference>
<sequence length="101" mass="11290">MDAVNHTPETDRRTQRLDARVTAEDKQLLARAAELAGMNVSSFVVSHARSAAREIIREHETMDLTDRDREVLVSALLEEDPLPNPALQRAARAHDAYTGRT</sequence>
<dbReference type="RefSeq" id="WP_165385695.1">
    <property type="nucleotide sequence ID" value="NZ_SHLI01000001.1"/>
</dbReference>
<dbReference type="InterPro" id="IPR014795">
    <property type="entry name" value="TacA_1-like"/>
</dbReference>
<evidence type="ECO:0000313" key="4">
    <source>
        <dbReference type="Proteomes" id="UP000292298"/>
    </source>
</evidence>
<evidence type="ECO:0000256" key="2">
    <source>
        <dbReference type="ARBA" id="ARBA00049988"/>
    </source>
</evidence>
<accession>A0A4V6MHF8</accession>
<dbReference type="GO" id="GO:0006355">
    <property type="term" value="P:regulation of DNA-templated transcription"/>
    <property type="evidence" value="ECO:0007669"/>
    <property type="project" value="InterPro"/>
</dbReference>
<dbReference type="SUPFAM" id="SSF47598">
    <property type="entry name" value="Ribbon-helix-helix"/>
    <property type="match status" value="1"/>
</dbReference>
<dbReference type="Pfam" id="PF08681">
    <property type="entry name" value="TacA1"/>
    <property type="match status" value="1"/>
</dbReference>
<proteinExistence type="inferred from homology"/>
<dbReference type="Proteomes" id="UP000292298">
    <property type="component" value="Unassembled WGS sequence"/>
</dbReference>
<dbReference type="InterPro" id="IPR010985">
    <property type="entry name" value="Ribbon_hlx_hlx"/>
</dbReference>
<comment type="similarity">
    <text evidence="2">Belongs to the TacA antitoxin family.</text>
</comment>
<name>A0A4V6MHF8_9GAMM</name>
<gene>
    <name evidence="3" type="ORF">EV698_0489</name>
</gene>
<dbReference type="PANTHER" id="PTHR35401:SF2">
    <property type="entry name" value="ABC-TYPE TRANSPORT SYSTEM"/>
    <property type="match status" value="1"/>
</dbReference>
<evidence type="ECO:0000256" key="1">
    <source>
        <dbReference type="ARBA" id="ARBA00022649"/>
    </source>
</evidence>
<protein>
    <submittedName>
        <fullName evidence="3">Uncharacterized protein (DUF1778 family)</fullName>
    </submittedName>
</protein>
<dbReference type="AlphaFoldDB" id="A0A4V6MHF8"/>
<evidence type="ECO:0000313" key="3">
    <source>
        <dbReference type="EMBL" id="RZU98245.1"/>
    </source>
</evidence>
<dbReference type="PANTHER" id="PTHR35401">
    <property type="entry name" value="COPG FAMILY HELIX-TURN-HELIX PROTEIN-RELATED-RELATED"/>
    <property type="match status" value="1"/>
</dbReference>
<dbReference type="Gene3D" id="1.20.5.780">
    <property type="entry name" value="Single helix bin"/>
    <property type="match status" value="1"/>
</dbReference>
<comment type="caution">
    <text evidence="3">The sequence shown here is derived from an EMBL/GenBank/DDBJ whole genome shotgun (WGS) entry which is preliminary data.</text>
</comment>